<protein>
    <submittedName>
        <fullName evidence="3">SRPBCC domain-containing protein</fullName>
    </submittedName>
</protein>
<dbReference type="EMBL" id="JAOZYC010000075">
    <property type="protein sequence ID" value="MEB8337740.1"/>
    <property type="molecule type" value="Genomic_DNA"/>
</dbReference>
<proteinExistence type="inferred from homology"/>
<dbReference type="Proteomes" id="UP001354931">
    <property type="component" value="Unassembled WGS sequence"/>
</dbReference>
<dbReference type="RefSeq" id="WP_326015414.1">
    <property type="nucleotide sequence ID" value="NZ_JAOZYC010000075.1"/>
</dbReference>
<evidence type="ECO:0000259" key="2">
    <source>
        <dbReference type="Pfam" id="PF08327"/>
    </source>
</evidence>
<feature type="domain" description="Activator of Hsp90 ATPase homologue 1/2-like C-terminal" evidence="2">
    <location>
        <begin position="11"/>
        <end position="150"/>
    </location>
</feature>
<dbReference type="Gene3D" id="3.30.530.20">
    <property type="match status" value="1"/>
</dbReference>
<dbReference type="SUPFAM" id="SSF55961">
    <property type="entry name" value="Bet v1-like"/>
    <property type="match status" value="1"/>
</dbReference>
<sequence length="158" mass="17165">MYSTELSQHVNAPRAAVYRALVDADAIAHWRVPAGMTSHVHEFDAREGGRFRVSLTYDAPTASGKSGSHTDTYHGHFARLVPDEQVVEVLAFESADPALRDTMTMTTTLTDADGGTEVRMLHEGIPDVVPADQNETGTRMALANLARLVETDPRFGDG</sequence>
<comment type="caution">
    <text evidence="3">The sequence shown here is derived from an EMBL/GenBank/DDBJ whole genome shotgun (WGS) entry which is preliminary data.</text>
</comment>
<evidence type="ECO:0000256" key="1">
    <source>
        <dbReference type="ARBA" id="ARBA00006817"/>
    </source>
</evidence>
<organism evidence="3 4">
    <name type="scientific">Streptomyces endophyticus</name>
    <dbReference type="NCBI Taxonomy" id="714166"/>
    <lineage>
        <taxon>Bacteria</taxon>
        <taxon>Bacillati</taxon>
        <taxon>Actinomycetota</taxon>
        <taxon>Actinomycetes</taxon>
        <taxon>Kitasatosporales</taxon>
        <taxon>Streptomycetaceae</taxon>
        <taxon>Streptomyces</taxon>
    </lineage>
</organism>
<reference evidence="3 4" key="1">
    <citation type="submission" date="2022-10" db="EMBL/GenBank/DDBJ databases">
        <authorList>
            <person name="Xie J."/>
            <person name="Shen N."/>
        </authorList>
    </citation>
    <scope>NUCLEOTIDE SEQUENCE [LARGE SCALE GENOMIC DNA]</scope>
    <source>
        <strain evidence="3 4">YIM65594</strain>
    </source>
</reference>
<dbReference type="InterPro" id="IPR013538">
    <property type="entry name" value="ASHA1/2-like_C"/>
</dbReference>
<evidence type="ECO:0000313" key="4">
    <source>
        <dbReference type="Proteomes" id="UP001354931"/>
    </source>
</evidence>
<dbReference type="Pfam" id="PF08327">
    <property type="entry name" value="AHSA1"/>
    <property type="match status" value="1"/>
</dbReference>
<keyword evidence="4" id="KW-1185">Reference proteome</keyword>
<gene>
    <name evidence="3" type="ORF">OKJ99_09505</name>
</gene>
<comment type="similarity">
    <text evidence="1">Belongs to the AHA1 family.</text>
</comment>
<name>A0ABU6F2V9_9ACTN</name>
<accession>A0ABU6F2V9</accession>
<dbReference type="InterPro" id="IPR023393">
    <property type="entry name" value="START-like_dom_sf"/>
</dbReference>
<evidence type="ECO:0000313" key="3">
    <source>
        <dbReference type="EMBL" id="MEB8337740.1"/>
    </source>
</evidence>